<dbReference type="SUPFAM" id="SSF54427">
    <property type="entry name" value="NTF2-like"/>
    <property type="match status" value="1"/>
</dbReference>
<protein>
    <submittedName>
        <fullName evidence="2">Nuclear transport factor 2 family protein</fullName>
    </submittedName>
</protein>
<feature type="domain" description="SnoaL-like" evidence="1">
    <location>
        <begin position="14"/>
        <end position="118"/>
    </location>
</feature>
<evidence type="ECO:0000259" key="1">
    <source>
        <dbReference type="Pfam" id="PF12680"/>
    </source>
</evidence>
<reference evidence="2 3" key="1">
    <citation type="submission" date="2024-01" db="EMBL/GenBank/DDBJ databases">
        <title>Multi-omics insights into the function and evolution of sodium benzoate biodegradation pathways in Benzoatithermus flavus gen. nov., sp. nov. from hot spring.</title>
        <authorList>
            <person name="Hu C.-J."/>
            <person name="Li W.-J."/>
        </authorList>
    </citation>
    <scope>NUCLEOTIDE SEQUENCE [LARGE SCALE GENOMIC DNA]</scope>
    <source>
        <strain evidence="2 3">SYSU G07066</strain>
    </source>
</reference>
<dbReference type="InterPro" id="IPR037401">
    <property type="entry name" value="SnoaL-like"/>
</dbReference>
<comment type="caution">
    <text evidence="2">The sequence shown here is derived from an EMBL/GenBank/DDBJ whole genome shotgun (WGS) entry which is preliminary data.</text>
</comment>
<accession>A0ABU8XXS9</accession>
<evidence type="ECO:0000313" key="3">
    <source>
        <dbReference type="Proteomes" id="UP001375743"/>
    </source>
</evidence>
<evidence type="ECO:0000313" key="2">
    <source>
        <dbReference type="EMBL" id="MEK0086015.1"/>
    </source>
</evidence>
<dbReference type="Gene3D" id="3.10.450.50">
    <property type="match status" value="1"/>
</dbReference>
<gene>
    <name evidence="2" type="ORF">U1T56_22900</name>
</gene>
<organism evidence="2 3">
    <name type="scientific">Benzoatithermus flavus</name>
    <dbReference type="NCBI Taxonomy" id="3108223"/>
    <lineage>
        <taxon>Bacteria</taxon>
        <taxon>Pseudomonadati</taxon>
        <taxon>Pseudomonadota</taxon>
        <taxon>Alphaproteobacteria</taxon>
        <taxon>Geminicoccales</taxon>
        <taxon>Geminicoccaceae</taxon>
        <taxon>Benzoatithermus</taxon>
    </lineage>
</organism>
<name>A0ABU8XXS9_9PROT</name>
<dbReference type="EMBL" id="JBBLZC010000041">
    <property type="protein sequence ID" value="MEK0086015.1"/>
    <property type="molecule type" value="Genomic_DNA"/>
</dbReference>
<dbReference type="Pfam" id="PF12680">
    <property type="entry name" value="SnoaL_2"/>
    <property type="match status" value="1"/>
</dbReference>
<proteinExistence type="predicted"/>
<dbReference type="Proteomes" id="UP001375743">
    <property type="component" value="Unassembled WGS sequence"/>
</dbReference>
<keyword evidence="3" id="KW-1185">Reference proteome</keyword>
<dbReference type="RefSeq" id="WP_418161859.1">
    <property type="nucleotide sequence ID" value="NZ_JBBLZC010000041.1"/>
</dbReference>
<dbReference type="InterPro" id="IPR032710">
    <property type="entry name" value="NTF2-like_dom_sf"/>
</dbReference>
<sequence length="134" mass="14906">MADTTAAAELTLLDALFDAFNRHDVDGIMAFFADDCVFDAAAGPEAHGMRHMGRDAVSAAFAQVWATFPDARWADTRHTIADDLGVSEWTFIGTCVDGVRIEVEGCDLFTFRNGRIVRKRAFRKQRPLLAPDRR</sequence>